<sequence>KDDIIYFRLIATDKLGNIATYDDFSYYFIKDFDNHLDFSIQYLEDVLVYSNDQFDMIDILVKAIPFDNDITSVSVSTLYETFNLTNIFVENDDIYFSDEVFENIELNSIFYNILPGEFTPINIKISLYQNTKFVTSKTVQIIATDTIFSDRINISNIEIDYDILPQNNNVLMSFMTSAQTYNNSHNVPYIINNSFPKVDIYDSTNTIVDTILLKANSDSSGTESYFNIEINNSVFYVPLPTLLFGENISHIADITINSIHHEFTYFVDSQEIYIKLLNGTVYNSQQDIVLVYEVSTGFHATQQFKGTYDFQSLPQGNYTIVGEFNDISGTTDTLNLSTPFLIDFEGPNIYNQFVSGSSVDPTTGSISFIIEDPSNIISYQFNESLVGNWIINNNNYTFQFNDPALLDGIITYKIIAEDSKTQISNPEFTITIDNSVPIFSNIYSDVNPWNGIYLMRAEVNDISPYTISLKAVNTISGTIYDSLDLSLFNTTISPTILEWEILLDTNQLPDGRYDIYITVVDEAGNSAGFSVLDVYFDNSAPFFTLLNNDIYADGQIKYSTEPINILYFSDEQYITISTSDELFDGFNWLTTAYPHLDQQLGIEQVTMYYTNPLAYHSINLGALSYDTLLYEVIDYDSGNIDTDNIKSIQRIKIGSEEIDKFSVYRIDGALFIQIDEEYRFLLNPSLSVQALFYEAVAIGIDLTFDSGNVNWVLKSPTLNYFDITFHIPTIAEGDEILFWFNITDGLKNIIGSEGNQFISREYKGIFDNIISGTPVFEWSLGETSTSEGILIFGSDNYADATLDMDIASLLLDANGDIDISRIMIYGSTDGIAYSLLGRAYFSDDGTWSFYWDYELGLEDPIDYYFKAYIFDKSGNYLTISQDAKLYDYVAIELITDLVFGDIIDFNPDLTVNEFDITGSFYLQNTQINLWDVVAKFYDPLAADWIQLYTQPAVIQTAGLNADYTITWDINQDKDFMDIMYNLTYEFLPMRVAPISSSIWGSWGIFDLSGEWKPILLVDSASQIDVIIYKFDSVSGWIVDTVLSVEDPIPVLSNQVFRIFDINGDGIDEIIRVTSAQIDVIYLDQTPKWVIKLDSVNNPDLLYSIFDLTFNEVSSQTTMVLLQYDIVSGNTELGKYYFDSQFNLLELQNPVKFPNSYTPTSIKIVEEFLTDGQISIFVGANEVGTITSDLFEYDFSFNNNETLDESILGNINVIEYESIDGIDTIVLGLNRQNIGKMDVVLALRYNDQLDSWVEYEISDFDEIRLEIFDLMFINDNYLKQLIISTDSGIFKTTIEYVEEENIIFNPSTFTIAEYMYGELIGYQSGPLRFIITDVDDVPISEINKLYYEDNNIWNELPENLYYITHSRHAFDLQLDASIWGLLEGNDKIKIAYSYISNGDEQRKSIDPSFDTYQNTNTVTDISASSRFFDGSALPLLWLSPTSTYTNPNWKSLESLDWDYRGLNYRYIPVTSGLGTSVAYPTITSGWGYNWGTEYTSMPELENSLIYYNTGYDSGFLSEELTGKEYSRGDLIEDEFAGIFEGNYIDGVWISNPVISESYTFADMYNSAVHSGAGIYNSYPSFGKQMVYVKNTLEDYSIVNSASGNHISASGTTPIGEVVLKSFSDPTPPTIEEVDYALADWDQYISILMTEANIDYGLEITQKMPLVDREGIDSIHIAFDASIIASSLTDQYKLSIQLWNYDKSRWEAIPIAPTTSAGYYDQNELNYRFWTYWTDDTASTDGFRPFWGTIDQNQMNTISFGQTFPNNIDSGNFKTLNFNSAIIDGANFLINSGGNNTNLNTYFAEKDQILFYDDSYNINHFQISSLIIDPTDFHTTNAITNPYPDPLSTTLFEYPYNTDPSKDFFDNFVDDNNAFKIRIMTKNEPIPLQTRLAIGDFKTFVLTDSNYMNFNNFDSNFIAHNGISLPIDNSYFSDRIDFTQTGIELGGNSNMNLRQIQNYKFRESFSDPINRYWDLNPSISDTVIEYTNYPSDDSYINTDQPNTNYGDDPDAKLMTSNNPDFLFIPYFKQGGPPIPFRTESFAQESTMKLWVEAYMDIYHINPTFDIYSVTDFDENTITGFNIPQIIEEVSATTLALGWNTLTLDLPSSPSPNSAYGIEAYPLSTEFPNLGVSFNTKESLSNKPYFTHYISKSYHGNDYIYMQTDESSELLEIQSPVDSYPTIFLESSDVITVRLKTTTSNQIKLKLFNSGVFNDFEFEVIPQGNTNFETQIINIPITNDDWFFNELSFSGTLNSGEYLLVDDIYIADASDTHQVNPVFQTFNFIESSIPTFPMINYGDTQAGTSISMAHVEDGTNWIVDSQTSAQQVNPNLIEI</sequence>
<proteinExistence type="predicted"/>
<protein>
    <submittedName>
        <fullName evidence="1">Uncharacterized protein</fullName>
    </submittedName>
</protein>
<feature type="non-terminal residue" evidence="1">
    <location>
        <position position="2332"/>
    </location>
</feature>
<name>A0A0F9MIN3_9ZZZZ</name>
<accession>A0A0F9MIN3</accession>
<reference evidence="1" key="1">
    <citation type="journal article" date="2015" name="Nature">
        <title>Complex archaea that bridge the gap between prokaryotes and eukaryotes.</title>
        <authorList>
            <person name="Spang A."/>
            <person name="Saw J.H."/>
            <person name="Jorgensen S.L."/>
            <person name="Zaremba-Niedzwiedzka K."/>
            <person name="Martijn J."/>
            <person name="Lind A.E."/>
            <person name="van Eijk R."/>
            <person name="Schleper C."/>
            <person name="Guy L."/>
            <person name="Ettema T.J."/>
        </authorList>
    </citation>
    <scope>NUCLEOTIDE SEQUENCE</scope>
</reference>
<dbReference type="Gene3D" id="2.60.40.10">
    <property type="entry name" value="Immunoglobulins"/>
    <property type="match status" value="1"/>
</dbReference>
<feature type="non-terminal residue" evidence="1">
    <location>
        <position position="1"/>
    </location>
</feature>
<organism evidence="1">
    <name type="scientific">marine sediment metagenome</name>
    <dbReference type="NCBI Taxonomy" id="412755"/>
    <lineage>
        <taxon>unclassified sequences</taxon>
        <taxon>metagenomes</taxon>
        <taxon>ecological metagenomes</taxon>
    </lineage>
</organism>
<comment type="caution">
    <text evidence="1">The sequence shown here is derived from an EMBL/GenBank/DDBJ whole genome shotgun (WGS) entry which is preliminary data.</text>
</comment>
<gene>
    <name evidence="1" type="ORF">LCGC14_1069780</name>
</gene>
<dbReference type="InterPro" id="IPR013783">
    <property type="entry name" value="Ig-like_fold"/>
</dbReference>
<evidence type="ECO:0000313" key="1">
    <source>
        <dbReference type="EMBL" id="KKN07180.1"/>
    </source>
</evidence>
<dbReference type="EMBL" id="LAZR01004599">
    <property type="protein sequence ID" value="KKN07180.1"/>
    <property type="molecule type" value="Genomic_DNA"/>
</dbReference>